<dbReference type="EMBL" id="JATAAI010000017">
    <property type="protein sequence ID" value="KAK1739801.1"/>
    <property type="molecule type" value="Genomic_DNA"/>
</dbReference>
<dbReference type="InterPro" id="IPR032710">
    <property type="entry name" value="NTF2-like_dom_sf"/>
</dbReference>
<protein>
    <submittedName>
        <fullName evidence="1">Uncharacterized protein</fullName>
    </submittedName>
</protein>
<evidence type="ECO:0000313" key="1">
    <source>
        <dbReference type="EMBL" id="KAK1739801.1"/>
    </source>
</evidence>
<name>A0AAD8Y6W1_9STRA</name>
<dbReference type="AlphaFoldDB" id="A0AAD8Y6W1"/>
<keyword evidence="2" id="KW-1185">Reference proteome</keyword>
<gene>
    <name evidence="1" type="ORF">QTG54_009560</name>
</gene>
<dbReference type="Proteomes" id="UP001224775">
    <property type="component" value="Unassembled WGS sequence"/>
</dbReference>
<proteinExistence type="predicted"/>
<dbReference type="SUPFAM" id="SSF54427">
    <property type="entry name" value="NTF2-like"/>
    <property type="match status" value="1"/>
</dbReference>
<reference evidence="1" key="1">
    <citation type="submission" date="2023-06" db="EMBL/GenBank/DDBJ databases">
        <title>Survivors Of The Sea: Transcriptome response of Skeletonema marinoi to long-term dormancy.</title>
        <authorList>
            <person name="Pinder M.I.M."/>
            <person name="Kourtchenko O."/>
            <person name="Robertson E.K."/>
            <person name="Larsson T."/>
            <person name="Maumus F."/>
            <person name="Osuna-Cruz C.M."/>
            <person name="Vancaester E."/>
            <person name="Stenow R."/>
            <person name="Vandepoele K."/>
            <person name="Ploug H."/>
            <person name="Bruchert V."/>
            <person name="Godhe A."/>
            <person name="Topel M."/>
        </authorList>
    </citation>
    <scope>NUCLEOTIDE SEQUENCE</scope>
    <source>
        <strain evidence="1">R05AC</strain>
    </source>
</reference>
<sequence>MEKELNAESLEVKLPVYKAITSMRPKATLKQLKSKRRIVALRGNKDQFTEVMDMLCSLRRRFVQSQTLLVLVPTDGSTKEEWGWDDKQMGDSLWLADATNIGQFLDYFQELLGSDERVSNDNELAWFALNFKGRSIASGLGEAPKILELMGQQLQPMELIDDTDAAVVPADMPVANEILECQSKFYNVLTSTGDLEAMKAIFTDGKMQEVNEVIGAGGRIDGWFECLKPDARPANMVIADQDIFVSSPTLAYSTCVEFPPNAGIDGATLLASQRWVRETANDEWKLELHQTIPWAAGTRAGGTLRCDCRGCVALTSSQEKRTFGGLIG</sequence>
<evidence type="ECO:0000313" key="2">
    <source>
        <dbReference type="Proteomes" id="UP001224775"/>
    </source>
</evidence>
<organism evidence="1 2">
    <name type="scientific">Skeletonema marinoi</name>
    <dbReference type="NCBI Taxonomy" id="267567"/>
    <lineage>
        <taxon>Eukaryota</taxon>
        <taxon>Sar</taxon>
        <taxon>Stramenopiles</taxon>
        <taxon>Ochrophyta</taxon>
        <taxon>Bacillariophyta</taxon>
        <taxon>Coscinodiscophyceae</taxon>
        <taxon>Thalassiosirophycidae</taxon>
        <taxon>Thalassiosirales</taxon>
        <taxon>Skeletonemataceae</taxon>
        <taxon>Skeletonema</taxon>
        <taxon>Skeletonema marinoi-dohrnii complex</taxon>
    </lineage>
</organism>
<comment type="caution">
    <text evidence="1">The sequence shown here is derived from an EMBL/GenBank/DDBJ whole genome shotgun (WGS) entry which is preliminary data.</text>
</comment>
<dbReference type="Gene3D" id="3.10.450.50">
    <property type="match status" value="1"/>
</dbReference>
<accession>A0AAD8Y6W1</accession>